<reference evidence="1 2" key="1">
    <citation type="journal article" date="2012" name="BMC Genomics">
        <title>Comparative genomics of the classical Bordetella subspecies: the evolution and exchange of virulence-associated diversity amongst closely related pathogens.</title>
        <authorList>
            <person name="Park J."/>
            <person name="Zhang Y."/>
            <person name="Buboltz A.M."/>
            <person name="Zhang X."/>
            <person name="Schuster S.C."/>
            <person name="Ahuja U."/>
            <person name="Liu M."/>
            <person name="Miller J.F."/>
            <person name="Sebaihia M."/>
            <person name="Bentley S.D."/>
            <person name="Parkhill J."/>
            <person name="Harvill E.T."/>
        </authorList>
    </citation>
    <scope>NUCLEOTIDE SEQUENCE [LARGE SCALE GENOMIC DNA]</scope>
    <source>
        <strain evidence="1 2">253</strain>
    </source>
</reference>
<dbReference type="OrthoDB" id="197283at2"/>
<dbReference type="RefSeq" id="WP_010926695.1">
    <property type="nucleotide sequence ID" value="NC_019382.1"/>
</dbReference>
<dbReference type="KEGG" id="bbh:BN112_0765"/>
<name>A0A0C6P367_BORBO</name>
<dbReference type="AlphaFoldDB" id="A0A0C6P367"/>
<dbReference type="GeneID" id="56479072"/>
<dbReference type="Proteomes" id="UP000007564">
    <property type="component" value="Chromosome"/>
</dbReference>
<evidence type="ECO:0000313" key="1">
    <source>
        <dbReference type="EMBL" id="CCJ52683.1"/>
    </source>
</evidence>
<organism evidence="1 2">
    <name type="scientific">Bordetella bronchiseptica 253</name>
    <dbReference type="NCBI Taxonomy" id="568707"/>
    <lineage>
        <taxon>Bacteria</taxon>
        <taxon>Pseudomonadati</taxon>
        <taxon>Pseudomonadota</taxon>
        <taxon>Betaproteobacteria</taxon>
        <taxon>Burkholderiales</taxon>
        <taxon>Alcaligenaceae</taxon>
        <taxon>Bordetella</taxon>
    </lineage>
</organism>
<dbReference type="EMBL" id="HE965806">
    <property type="protein sequence ID" value="CCJ52683.1"/>
    <property type="molecule type" value="Genomic_DNA"/>
</dbReference>
<evidence type="ECO:0000313" key="2">
    <source>
        <dbReference type="Proteomes" id="UP000007564"/>
    </source>
</evidence>
<accession>A0A0C6P367</accession>
<proteinExistence type="predicted"/>
<gene>
    <name evidence="1" type="ORF">BN112_0765</name>
</gene>
<dbReference type="HOGENOM" id="CLU_3096271_0_0_4"/>
<sequence>MHGIAELPTYIRLAGKLLGPQERQDLIGYLAAHPEAGDIMEGTGGVRVIYY</sequence>
<protein>
    <submittedName>
        <fullName evidence="1">Uncharacterized protein</fullName>
    </submittedName>
</protein>